<feature type="transmembrane region" description="Helical" evidence="7">
    <location>
        <begin position="356"/>
        <end position="374"/>
    </location>
</feature>
<sequence length="641" mass="70483">MSEEQLSASNAPGSSSLNTHSSLSGKSTDTNLDEELKSHPFPDEHKAKVLEKYLARPDDTADEGDSQNPSVISTASSRVTVEDEYQAPHHMEGGAITEDVYRWAHQRRPRRAKRSESMHLPSTSGIEVPFDKDVLKQPGGFRRSYILTQAAEQGKPPPRALKSFVEFLMLYGHFAGEELNEDEFLEEEDDLEAGADGQPSTSGLQEGESPSETTRLLQGRQVHGSIPSYRGHKKHQKKGEASVLDAVLMLLKSFVGTGILFLGKAFFNGGILFSTIVLSVIAAVSLWSFLLLVETNQKLHVGFGEMGGVLYGRYMRNAILTSIVVSQLGFVAAYTVFVAENTQSLILSVSQCRTHISTGMLIFIQCLIFLPLSLIRRIAKLSWTALVADVFILAGIIYLFYYEIGSLVEHGLADVQLFNRHNFPLFIGTAVFTFEGIGLVIPITESMREPEKFPATITGVMAVVTTLFASSGIFSYAAFGRDIQTVVITNMPGQSRFVQAIQAFYSVAILLSMPLQLFPALTILEFGLFKRSGKYSFTTKMRKNFFRFGIVVVAMLTAWMGANDLDKFVSLVGSVACVPLCFVYPPLLHYRACANTRRAKMLDIALFVFGVSCVLFAGSQTVQAMFSSSSPKPPVCTPPEM</sequence>
<reference evidence="9" key="1">
    <citation type="submission" date="2023-03" db="EMBL/GenBank/DDBJ databases">
        <title>Mating type loci evolution in Malassezia.</title>
        <authorList>
            <person name="Coelho M.A."/>
        </authorList>
    </citation>
    <scope>NUCLEOTIDE SEQUENCE</scope>
    <source>
        <strain evidence="9">CBS 12830</strain>
    </source>
</reference>
<keyword evidence="3 7" id="KW-0812">Transmembrane</keyword>
<dbReference type="PANTHER" id="PTHR22950">
    <property type="entry name" value="AMINO ACID TRANSPORTER"/>
    <property type="match status" value="1"/>
</dbReference>
<feature type="transmembrane region" description="Helical" evidence="7">
    <location>
        <begin position="269"/>
        <end position="293"/>
    </location>
</feature>
<accession>A0AAF0EG61</accession>
<keyword evidence="4 7" id="KW-1133">Transmembrane helix</keyword>
<evidence type="ECO:0000259" key="8">
    <source>
        <dbReference type="Pfam" id="PF01490"/>
    </source>
</evidence>
<evidence type="ECO:0000256" key="1">
    <source>
        <dbReference type="ARBA" id="ARBA00004141"/>
    </source>
</evidence>
<protein>
    <recommendedName>
        <fullName evidence="8">Amino acid transporter transmembrane domain-containing protein</fullName>
    </recommendedName>
</protein>
<evidence type="ECO:0000256" key="4">
    <source>
        <dbReference type="ARBA" id="ARBA00022989"/>
    </source>
</evidence>
<feature type="region of interest" description="Disordered" evidence="6">
    <location>
        <begin position="1"/>
        <end position="79"/>
    </location>
</feature>
<evidence type="ECO:0000256" key="6">
    <source>
        <dbReference type="SAM" id="MobiDB-lite"/>
    </source>
</evidence>
<evidence type="ECO:0000313" key="10">
    <source>
        <dbReference type="Proteomes" id="UP001214415"/>
    </source>
</evidence>
<dbReference type="Proteomes" id="UP001214415">
    <property type="component" value="Chromosome 4"/>
</dbReference>
<dbReference type="Pfam" id="PF01490">
    <property type="entry name" value="Aa_trans"/>
    <property type="match status" value="1"/>
</dbReference>
<evidence type="ECO:0000256" key="7">
    <source>
        <dbReference type="SAM" id="Phobius"/>
    </source>
</evidence>
<keyword evidence="10" id="KW-1185">Reference proteome</keyword>
<feature type="transmembrane region" description="Helical" evidence="7">
    <location>
        <begin position="602"/>
        <end position="622"/>
    </location>
</feature>
<proteinExistence type="inferred from homology"/>
<comment type="subcellular location">
    <subcellularLocation>
        <location evidence="1">Membrane</location>
        <topology evidence="1">Multi-pass membrane protein</topology>
    </subcellularLocation>
</comment>
<feature type="transmembrane region" description="Helical" evidence="7">
    <location>
        <begin position="568"/>
        <end position="590"/>
    </location>
</feature>
<comment type="similarity">
    <text evidence="2">Belongs to the amino acid/polyamine transporter 2 family.</text>
</comment>
<dbReference type="PANTHER" id="PTHR22950:SF666">
    <property type="entry name" value="VACUOLAR AMINO ACID TRANSPORTER 4"/>
    <property type="match status" value="1"/>
</dbReference>
<feature type="transmembrane region" description="Helical" evidence="7">
    <location>
        <begin position="381"/>
        <end position="402"/>
    </location>
</feature>
<dbReference type="EMBL" id="CP119903">
    <property type="protein sequence ID" value="WFD23853.1"/>
    <property type="molecule type" value="Genomic_DNA"/>
</dbReference>
<evidence type="ECO:0000256" key="3">
    <source>
        <dbReference type="ARBA" id="ARBA00022692"/>
    </source>
</evidence>
<feature type="transmembrane region" description="Helical" evidence="7">
    <location>
        <begin position="545"/>
        <end position="562"/>
    </location>
</feature>
<name>A0AAF0EG61_9BASI</name>
<dbReference type="AlphaFoldDB" id="A0AAF0EG61"/>
<dbReference type="GO" id="GO:0005774">
    <property type="term" value="C:vacuolar membrane"/>
    <property type="evidence" value="ECO:0007669"/>
    <property type="project" value="TreeGrafter"/>
</dbReference>
<feature type="transmembrane region" description="Helical" evidence="7">
    <location>
        <begin position="243"/>
        <end position="263"/>
    </location>
</feature>
<evidence type="ECO:0000256" key="5">
    <source>
        <dbReference type="ARBA" id="ARBA00023136"/>
    </source>
</evidence>
<feature type="transmembrane region" description="Helical" evidence="7">
    <location>
        <begin position="422"/>
        <end position="443"/>
    </location>
</feature>
<feature type="compositionally biased region" description="Basic and acidic residues" evidence="6">
    <location>
        <begin position="34"/>
        <end position="59"/>
    </location>
</feature>
<organism evidence="9 10">
    <name type="scientific">Malassezia equina</name>
    <dbReference type="NCBI Taxonomy" id="1381935"/>
    <lineage>
        <taxon>Eukaryota</taxon>
        <taxon>Fungi</taxon>
        <taxon>Dikarya</taxon>
        <taxon>Basidiomycota</taxon>
        <taxon>Ustilaginomycotina</taxon>
        <taxon>Malasseziomycetes</taxon>
        <taxon>Malasseziales</taxon>
        <taxon>Malasseziaceae</taxon>
        <taxon>Malassezia</taxon>
    </lineage>
</organism>
<feature type="domain" description="Amino acid transporter transmembrane" evidence="8">
    <location>
        <begin position="240"/>
        <end position="622"/>
    </location>
</feature>
<dbReference type="GO" id="GO:0015179">
    <property type="term" value="F:L-amino acid transmembrane transporter activity"/>
    <property type="evidence" value="ECO:0007669"/>
    <property type="project" value="TreeGrafter"/>
</dbReference>
<feature type="compositionally biased region" description="Polar residues" evidence="6">
    <location>
        <begin position="1"/>
        <end position="12"/>
    </location>
</feature>
<keyword evidence="5 7" id="KW-0472">Membrane</keyword>
<feature type="compositionally biased region" description="Low complexity" evidence="6">
    <location>
        <begin position="13"/>
        <end position="27"/>
    </location>
</feature>
<evidence type="ECO:0000313" key="9">
    <source>
        <dbReference type="EMBL" id="WFD23853.1"/>
    </source>
</evidence>
<feature type="region of interest" description="Disordered" evidence="6">
    <location>
        <begin position="187"/>
        <end position="218"/>
    </location>
</feature>
<feature type="compositionally biased region" description="Polar residues" evidence="6">
    <location>
        <begin position="198"/>
        <end position="216"/>
    </location>
</feature>
<feature type="transmembrane region" description="Helical" evidence="7">
    <location>
        <begin position="455"/>
        <end position="479"/>
    </location>
</feature>
<feature type="transmembrane region" description="Helical" evidence="7">
    <location>
        <begin position="499"/>
        <end position="524"/>
    </location>
</feature>
<feature type="compositionally biased region" description="Polar residues" evidence="6">
    <location>
        <begin position="66"/>
        <end position="79"/>
    </location>
</feature>
<dbReference type="InterPro" id="IPR013057">
    <property type="entry name" value="AA_transpt_TM"/>
</dbReference>
<feature type="transmembrane region" description="Helical" evidence="7">
    <location>
        <begin position="314"/>
        <end position="336"/>
    </location>
</feature>
<evidence type="ECO:0000256" key="2">
    <source>
        <dbReference type="ARBA" id="ARBA00008066"/>
    </source>
</evidence>
<gene>
    <name evidence="9" type="ORF">MEQU1_002547</name>
</gene>